<accession>A0A1X7SUF9</accession>
<protein>
    <submittedName>
        <fullName evidence="1">Uncharacterized protein</fullName>
    </submittedName>
</protein>
<sequence>MATTTDKFFAQIPQLNDEKDWPVWKFQVTHALKAAEQWEFATGTADRGRQGYETKKQKAFHSILQCIGQQNGGWEAMNPP</sequence>
<dbReference type="InParanoid" id="A0A1X7SUF9"/>
<dbReference type="AlphaFoldDB" id="A0A1X7SUF9"/>
<evidence type="ECO:0000313" key="1">
    <source>
        <dbReference type="EnsemblMetazoa" id="Aqu2.1.05620_001"/>
    </source>
</evidence>
<reference evidence="1" key="1">
    <citation type="submission" date="2017-05" db="UniProtKB">
        <authorList>
            <consortium name="EnsemblMetazoa"/>
        </authorList>
    </citation>
    <scope>IDENTIFICATION</scope>
</reference>
<organism evidence="1">
    <name type="scientific">Amphimedon queenslandica</name>
    <name type="common">Sponge</name>
    <dbReference type="NCBI Taxonomy" id="400682"/>
    <lineage>
        <taxon>Eukaryota</taxon>
        <taxon>Metazoa</taxon>
        <taxon>Porifera</taxon>
        <taxon>Demospongiae</taxon>
        <taxon>Heteroscleromorpha</taxon>
        <taxon>Haplosclerida</taxon>
        <taxon>Niphatidae</taxon>
        <taxon>Amphimedon</taxon>
    </lineage>
</organism>
<proteinExistence type="predicted"/>
<dbReference type="EnsemblMetazoa" id="Aqu2.1.05620_001">
    <property type="protein sequence ID" value="Aqu2.1.05620_001"/>
    <property type="gene ID" value="Aqu2.1.05620"/>
</dbReference>
<name>A0A1X7SUF9_AMPQE</name>